<dbReference type="Gene3D" id="1.10.4020.10">
    <property type="entry name" value="DNA breaking-rejoining enzymes"/>
    <property type="match status" value="1"/>
</dbReference>
<dbReference type="AlphaFoldDB" id="A0AAE0YTI3"/>
<proteinExistence type="predicted"/>
<dbReference type="Proteomes" id="UP001283361">
    <property type="component" value="Unassembled WGS sequence"/>
</dbReference>
<keyword evidence="2" id="KW-1185">Reference proteome</keyword>
<dbReference type="EMBL" id="JAWDGP010005467">
    <property type="protein sequence ID" value="KAK3756813.1"/>
    <property type="molecule type" value="Genomic_DNA"/>
</dbReference>
<reference evidence="1" key="1">
    <citation type="journal article" date="2023" name="G3 (Bethesda)">
        <title>A reference genome for the long-term kleptoplast-retaining sea slug Elysia crispata morphotype clarki.</title>
        <authorList>
            <person name="Eastman K.E."/>
            <person name="Pendleton A.L."/>
            <person name="Shaikh M.A."/>
            <person name="Suttiyut T."/>
            <person name="Ogas R."/>
            <person name="Tomko P."/>
            <person name="Gavelis G."/>
            <person name="Widhalm J.R."/>
            <person name="Wisecaver J.H."/>
        </authorList>
    </citation>
    <scope>NUCLEOTIDE SEQUENCE</scope>
    <source>
        <strain evidence="1">ECLA1</strain>
    </source>
</reference>
<dbReference type="SUPFAM" id="SSF47353">
    <property type="entry name" value="Retrovirus capsid dimerization domain-like"/>
    <property type="match status" value="1"/>
</dbReference>
<dbReference type="InterPro" id="IPR038269">
    <property type="entry name" value="SCAN_sf"/>
</dbReference>
<name>A0AAE0YTI3_9GAST</name>
<organism evidence="1 2">
    <name type="scientific">Elysia crispata</name>
    <name type="common">lettuce slug</name>
    <dbReference type="NCBI Taxonomy" id="231223"/>
    <lineage>
        <taxon>Eukaryota</taxon>
        <taxon>Metazoa</taxon>
        <taxon>Spiralia</taxon>
        <taxon>Lophotrochozoa</taxon>
        <taxon>Mollusca</taxon>
        <taxon>Gastropoda</taxon>
        <taxon>Heterobranchia</taxon>
        <taxon>Euthyneura</taxon>
        <taxon>Panpulmonata</taxon>
        <taxon>Sacoglossa</taxon>
        <taxon>Placobranchoidea</taxon>
        <taxon>Plakobranchidae</taxon>
        <taxon>Elysia</taxon>
    </lineage>
</organism>
<evidence type="ECO:0000313" key="2">
    <source>
        <dbReference type="Proteomes" id="UP001283361"/>
    </source>
</evidence>
<comment type="caution">
    <text evidence="1">The sequence shown here is derived from an EMBL/GenBank/DDBJ whole genome shotgun (WGS) entry which is preliminary data.</text>
</comment>
<gene>
    <name evidence="1" type="ORF">RRG08_002129</name>
</gene>
<protein>
    <submittedName>
        <fullName evidence="1">Uncharacterized protein</fullName>
    </submittedName>
</protein>
<sequence length="121" mass="14090">MKQEVKAFKGPRIPVKIRRKLILSWQYAEEILRWVQISKTPETVEGLLDLFLRQQMLSVVEPSLAEHLRERDLKFLDEMVQMADLYQETHTETTDKSKVAIHGLVGRNLQCKSNGVTAERE</sequence>
<evidence type="ECO:0000313" key="1">
    <source>
        <dbReference type="EMBL" id="KAK3756813.1"/>
    </source>
</evidence>
<accession>A0AAE0YTI3</accession>